<feature type="region of interest" description="Disordered" evidence="11">
    <location>
        <begin position="1090"/>
        <end position="1123"/>
    </location>
</feature>
<feature type="region of interest" description="Disordered" evidence="11">
    <location>
        <begin position="1"/>
        <end position="946"/>
    </location>
</feature>
<feature type="compositionally biased region" description="Acidic residues" evidence="11">
    <location>
        <begin position="419"/>
        <end position="432"/>
    </location>
</feature>
<evidence type="ECO:0000256" key="3">
    <source>
        <dbReference type="ARBA" id="ARBA00022448"/>
    </source>
</evidence>
<feature type="compositionally biased region" description="Polar residues" evidence="11">
    <location>
        <begin position="125"/>
        <end position="137"/>
    </location>
</feature>
<feature type="region of interest" description="Disordered" evidence="11">
    <location>
        <begin position="1429"/>
        <end position="1468"/>
    </location>
</feature>
<dbReference type="PANTHER" id="PTHR13402">
    <property type="entry name" value="RGPR-RELATED"/>
    <property type="match status" value="1"/>
</dbReference>
<dbReference type="GO" id="GO:0070973">
    <property type="term" value="P:protein localization to endoplasmic reticulum exit site"/>
    <property type="evidence" value="ECO:0007669"/>
    <property type="project" value="TreeGrafter"/>
</dbReference>
<feature type="compositionally biased region" description="Polar residues" evidence="11">
    <location>
        <begin position="1449"/>
        <end position="1468"/>
    </location>
</feature>
<feature type="compositionally biased region" description="Low complexity" evidence="11">
    <location>
        <begin position="1847"/>
        <end position="1861"/>
    </location>
</feature>
<feature type="compositionally biased region" description="Basic and acidic residues" evidence="11">
    <location>
        <begin position="379"/>
        <end position="389"/>
    </location>
</feature>
<evidence type="ECO:0000256" key="10">
    <source>
        <dbReference type="RuleBase" id="RU364101"/>
    </source>
</evidence>
<dbReference type="GO" id="GO:0005789">
    <property type="term" value="C:endoplasmic reticulum membrane"/>
    <property type="evidence" value="ECO:0007669"/>
    <property type="project" value="UniProtKB-SubCell"/>
</dbReference>
<feature type="compositionally biased region" description="Polar residues" evidence="11">
    <location>
        <begin position="917"/>
        <end position="934"/>
    </location>
</feature>
<dbReference type="GO" id="GO:0015031">
    <property type="term" value="P:protein transport"/>
    <property type="evidence" value="ECO:0007669"/>
    <property type="project" value="UniProtKB-KW"/>
</dbReference>
<evidence type="ECO:0000256" key="1">
    <source>
        <dbReference type="ARBA" id="ARBA00004397"/>
    </source>
</evidence>
<feature type="compositionally biased region" description="Low complexity" evidence="11">
    <location>
        <begin position="1600"/>
        <end position="1612"/>
    </location>
</feature>
<feature type="domain" description="Sec16 central conserved" evidence="13">
    <location>
        <begin position="954"/>
        <end position="1072"/>
    </location>
</feature>
<feature type="compositionally biased region" description="Polar residues" evidence="11">
    <location>
        <begin position="238"/>
        <end position="255"/>
    </location>
</feature>
<comment type="subcellular location">
    <subcellularLocation>
        <location evidence="1">Endoplasmic reticulum membrane</location>
        <topology evidence="1">Peripheral membrane protein</topology>
        <orientation evidence="1">Cytoplasmic side</orientation>
    </subcellularLocation>
</comment>
<evidence type="ECO:0000259" key="12">
    <source>
        <dbReference type="Pfam" id="PF12931"/>
    </source>
</evidence>
<dbReference type="Proteomes" id="UP000029964">
    <property type="component" value="Unassembled WGS sequence"/>
</dbReference>
<feature type="region of interest" description="Disordered" evidence="11">
    <location>
        <begin position="1484"/>
        <end position="1743"/>
    </location>
</feature>
<reference evidence="15" key="1">
    <citation type="journal article" date="2014" name="Genome Announc.">
        <title>Genome sequence and annotation of Acremonium chrysogenum, producer of the beta-lactam antibiotic cephalosporin C.</title>
        <authorList>
            <person name="Terfehr D."/>
            <person name="Dahlmann T.A."/>
            <person name="Specht T."/>
            <person name="Zadra I."/>
            <person name="Kuernsteiner H."/>
            <person name="Kueck U."/>
        </authorList>
    </citation>
    <scope>NUCLEOTIDE SEQUENCE [LARGE SCALE GENOMIC DNA]</scope>
    <source>
        <strain evidence="15">ATCC 11550 / CBS 779.69 / DSM 880 / IAM 14645 / JCM 23072 / IMI 49137</strain>
    </source>
</reference>
<keyword evidence="15" id="KW-1185">Reference proteome</keyword>
<feature type="compositionally biased region" description="Acidic residues" evidence="11">
    <location>
        <begin position="390"/>
        <end position="405"/>
    </location>
</feature>
<feature type="compositionally biased region" description="Acidic residues" evidence="11">
    <location>
        <begin position="145"/>
        <end position="160"/>
    </location>
</feature>
<proteinExistence type="inferred from homology"/>
<dbReference type="Pfam" id="PF12932">
    <property type="entry name" value="Sec16"/>
    <property type="match status" value="1"/>
</dbReference>
<protein>
    <recommendedName>
        <fullName evidence="10">Protein transport protein sec16</fullName>
    </recommendedName>
</protein>
<evidence type="ECO:0000256" key="9">
    <source>
        <dbReference type="ARBA" id="ARBA00024687"/>
    </source>
</evidence>
<gene>
    <name evidence="14" type="ORF">ACRE_022370</name>
</gene>
<evidence type="ECO:0000313" key="15">
    <source>
        <dbReference type="Proteomes" id="UP000029964"/>
    </source>
</evidence>
<feature type="region of interest" description="Disordered" evidence="11">
    <location>
        <begin position="1763"/>
        <end position="1898"/>
    </location>
</feature>
<feature type="compositionally biased region" description="Basic and acidic residues" evidence="11">
    <location>
        <begin position="1682"/>
        <end position="1715"/>
    </location>
</feature>
<evidence type="ECO:0000313" key="14">
    <source>
        <dbReference type="EMBL" id="KFH46960.1"/>
    </source>
</evidence>
<feature type="compositionally biased region" description="Low complexity" evidence="11">
    <location>
        <begin position="564"/>
        <end position="575"/>
    </location>
</feature>
<dbReference type="GO" id="GO:0070971">
    <property type="term" value="C:endoplasmic reticulum exit site"/>
    <property type="evidence" value="ECO:0007669"/>
    <property type="project" value="TreeGrafter"/>
</dbReference>
<feature type="compositionally biased region" description="Low complexity" evidence="11">
    <location>
        <begin position="1562"/>
        <end position="1573"/>
    </location>
</feature>
<evidence type="ECO:0000256" key="4">
    <source>
        <dbReference type="ARBA" id="ARBA00022824"/>
    </source>
</evidence>
<name>A0A086TC78_HAPC1</name>
<organism evidence="14 15">
    <name type="scientific">Hapsidospora chrysogenum (strain ATCC 11550 / CBS 779.69 / DSM 880 / IAM 14645 / JCM 23072 / IMI 49137)</name>
    <name type="common">Acremonium chrysogenum</name>
    <dbReference type="NCBI Taxonomy" id="857340"/>
    <lineage>
        <taxon>Eukaryota</taxon>
        <taxon>Fungi</taxon>
        <taxon>Dikarya</taxon>
        <taxon>Ascomycota</taxon>
        <taxon>Pezizomycotina</taxon>
        <taxon>Sordariomycetes</taxon>
        <taxon>Hypocreomycetidae</taxon>
        <taxon>Hypocreales</taxon>
        <taxon>Bionectriaceae</taxon>
        <taxon>Hapsidospora</taxon>
    </lineage>
</organism>
<dbReference type="CDD" id="cd09233">
    <property type="entry name" value="ACE1-Sec16-like"/>
    <property type="match status" value="1"/>
</dbReference>
<feature type="compositionally biased region" description="Basic and acidic residues" evidence="11">
    <location>
        <begin position="51"/>
        <end position="63"/>
    </location>
</feature>
<feature type="compositionally biased region" description="Acidic residues" evidence="11">
    <location>
        <begin position="1651"/>
        <end position="1660"/>
    </location>
</feature>
<feature type="compositionally biased region" description="Polar residues" evidence="11">
    <location>
        <begin position="821"/>
        <end position="839"/>
    </location>
</feature>
<feature type="compositionally biased region" description="Polar residues" evidence="11">
    <location>
        <begin position="880"/>
        <end position="893"/>
    </location>
</feature>
<feature type="compositionally biased region" description="Polar residues" evidence="11">
    <location>
        <begin position="758"/>
        <end position="772"/>
    </location>
</feature>
<comment type="caution">
    <text evidence="14">The sequence shown here is derived from an EMBL/GenBank/DDBJ whole genome shotgun (WGS) entry which is preliminary data.</text>
</comment>
<comment type="similarity">
    <text evidence="2 10">Belongs to the SEC16 family.</text>
</comment>
<feature type="compositionally biased region" description="Low complexity" evidence="11">
    <location>
        <begin position="102"/>
        <end position="115"/>
    </location>
</feature>
<comment type="function">
    <text evidence="9 10">Involved in the initiation of assembly of the COPII coat required for the formation of transport vesicles from the endoplasmic reticulum (ER) and the selection of cargo molecules. Also involved in autophagy.</text>
</comment>
<feature type="compositionally biased region" description="Basic and acidic residues" evidence="11">
    <location>
        <begin position="259"/>
        <end position="271"/>
    </location>
</feature>
<keyword evidence="7 10" id="KW-0072">Autophagy</keyword>
<keyword evidence="6 10" id="KW-0653">Protein transport</keyword>
<dbReference type="GO" id="GO:0012507">
    <property type="term" value="C:ER to Golgi transport vesicle membrane"/>
    <property type="evidence" value="ECO:0007669"/>
    <property type="project" value="TreeGrafter"/>
</dbReference>
<evidence type="ECO:0000256" key="8">
    <source>
        <dbReference type="ARBA" id="ARBA00023136"/>
    </source>
</evidence>
<dbReference type="PANTHER" id="PTHR13402:SF6">
    <property type="entry name" value="SECRETORY 16, ISOFORM I"/>
    <property type="match status" value="1"/>
</dbReference>
<dbReference type="OrthoDB" id="8918678at2759"/>
<accession>A0A086TC78</accession>
<keyword evidence="5 10" id="KW-0931">ER-Golgi transport</keyword>
<feature type="compositionally biased region" description="Low complexity" evidence="11">
    <location>
        <begin position="1484"/>
        <end position="1499"/>
    </location>
</feature>
<feature type="compositionally biased region" description="Low complexity" evidence="11">
    <location>
        <begin position="632"/>
        <end position="643"/>
    </location>
</feature>
<dbReference type="HOGENOM" id="CLU_001147_0_0_1"/>
<feature type="compositionally biased region" description="Low complexity" evidence="11">
    <location>
        <begin position="70"/>
        <end position="79"/>
    </location>
</feature>
<dbReference type="InterPro" id="IPR024298">
    <property type="entry name" value="Sec16_Sec23-bd"/>
</dbReference>
<dbReference type="GO" id="GO:0016192">
    <property type="term" value="P:vesicle-mediated transport"/>
    <property type="evidence" value="ECO:0007669"/>
    <property type="project" value="UniProtKB-KW"/>
</dbReference>
<dbReference type="STRING" id="857340.A0A086TC78"/>
<feature type="compositionally biased region" description="Polar residues" evidence="11">
    <location>
        <begin position="362"/>
        <end position="371"/>
    </location>
</feature>
<evidence type="ECO:0000256" key="11">
    <source>
        <dbReference type="SAM" id="MobiDB-lite"/>
    </source>
</evidence>
<evidence type="ECO:0000256" key="2">
    <source>
        <dbReference type="ARBA" id="ARBA00005927"/>
    </source>
</evidence>
<keyword evidence="3 10" id="KW-0813">Transport</keyword>
<feature type="compositionally biased region" description="Pro residues" evidence="11">
    <location>
        <begin position="1790"/>
        <end position="1813"/>
    </location>
</feature>
<feature type="compositionally biased region" description="Low complexity" evidence="11">
    <location>
        <begin position="465"/>
        <end position="482"/>
    </location>
</feature>
<evidence type="ECO:0000256" key="5">
    <source>
        <dbReference type="ARBA" id="ARBA00022892"/>
    </source>
</evidence>
<dbReference type="GO" id="GO:0006914">
    <property type="term" value="P:autophagy"/>
    <property type="evidence" value="ECO:0007669"/>
    <property type="project" value="UniProtKB-KW"/>
</dbReference>
<dbReference type="InterPro" id="IPR024340">
    <property type="entry name" value="Sec16_CCD"/>
</dbReference>
<feature type="compositionally biased region" description="Basic residues" evidence="11">
    <location>
        <begin position="1881"/>
        <end position="1890"/>
    </location>
</feature>
<feature type="compositionally biased region" description="Polar residues" evidence="11">
    <location>
        <begin position="1578"/>
        <end position="1599"/>
    </location>
</feature>
<keyword evidence="8 10" id="KW-0472">Membrane</keyword>
<evidence type="ECO:0000256" key="7">
    <source>
        <dbReference type="ARBA" id="ARBA00023006"/>
    </source>
</evidence>
<keyword evidence="4 10" id="KW-0256">Endoplasmic reticulum</keyword>
<evidence type="ECO:0000259" key="13">
    <source>
        <dbReference type="Pfam" id="PF12932"/>
    </source>
</evidence>
<dbReference type="FunFam" id="1.25.40.1030:FF:000008">
    <property type="entry name" value="Protein transport protein sec16"/>
    <property type="match status" value="1"/>
</dbReference>
<feature type="compositionally biased region" description="Polar residues" evidence="11">
    <location>
        <begin position="737"/>
        <end position="751"/>
    </location>
</feature>
<feature type="compositionally biased region" description="Low complexity" evidence="11">
    <location>
        <begin position="433"/>
        <end position="453"/>
    </location>
</feature>
<evidence type="ECO:0000256" key="6">
    <source>
        <dbReference type="ARBA" id="ARBA00022927"/>
    </source>
</evidence>
<feature type="compositionally biased region" description="Polar residues" evidence="11">
    <location>
        <begin position="1"/>
        <end position="10"/>
    </location>
</feature>
<feature type="compositionally biased region" description="Low complexity" evidence="11">
    <location>
        <begin position="1764"/>
        <end position="1775"/>
    </location>
</feature>
<sequence>MAEEAPNSSWHPALMPNHKSPPPATAEPTRRPSPDASPDSLHNGTPLESEPEPHSLDFTSNDKQDEDAADAWFADGAADSGPTDWLTKDDADEGGAMLASRPGTATTQPAAQTPQEAGKEPASKPVSQHASSMSFARTVSHEPSLGDDEPSFGDEAEDDWSLSRTDTDPFKFMPPNDRTNSFPAVPPMTSETDDHDNQPLPSNQALDVLQETEQDWDIHDQSDNTQHAQGFSPHPDTQEAQSSHCQHATSRSMGGNYQAHDEQTAETRYEEGVPLISNFEATAQRARGSEQTGKKDPFADDDANDDFFAQVNGSESEERKPTLERKSTSHFLGGLDSEPPTRQGTFGTVNEEDETPEAESNKACTSQQRSTHIGHRRTKTQDLKAKWAEAFEDDDDDDFLLEDSATENKEPDPAGFLGSDDEGLLEEGDDDAPATAAPQTSQQAWSQQSASSPYAPPQNAYQPGSPVYQPTQQPSPQVSQDSFYNPPAPTDTFGTALQYGRPPPAPVAGVNQPKAQSFVDKKGGYSSPFDLPTDLLGSVPKPRKRPSTQSLHTPAPASQPVPPASAARSTSAGTSGPPPSNSRPPSSHGSQAPPPISHKSSAPSLRNKGSFFEELPVVPKARPASRHSNRVPSPGQPLSSSPLKPSPLGPSTTSQVSPASAPPPNQMQHSPPATAAGNLVAPERVSPYAALQSGPSSVPPPSTTASRYSPAPGQSSTNSAPPPAAGNRYSPAPPAPRQSSYSPSRASTTTPPILPHQPRTSSPLAHFETSNGKPYGEIALAERRSSGSSYEPRLNRVPSLPPTREVDEEDDPTGAGVSLGTRHSSMESRYSPNASASRQTPPPPAYAGQATLSPPKRTGSNYAPQVAPASQPGFVPPPRAQTQSPGATRSSKPATYGHVRRPSSAHGAAVPEMAKPAQSSYAPQTRSRGQSLNMNMAPPTDGREHDPLERWKGVPIFTWGVGGTLVTSFPQSIPRYTIASSTPTITRAPGEVKMRNIKEIDPLPERLAKFPGPLKGKSKKKETVNWLANGIETLEKDLPDVSFHSELSLEAKRGIERLLLWKILRLFIEHDGILEGTPAVEQAVREILSPDSSGATSETPFSAGLPTGALGAPSTTLQPDSVDSETMESIRISLMKGERENAVWAAVDKRLWGHAMLIANTVSPDLYKQVAQEFVRKEVNYPGHSNEPIAALYKVLSGSYEDCVDELVPSHARAGFQLVSTDATTRPSKGAIDGLDRWRETLTLILSNRSPEDVRGLKALGDLLAGYGRAEAAHICYMFSRSVSIFGGIDDLNASLVLLGSDHKQQASHFAKETEPLQLSEVYEFGLSLAGGVNAASGAPHLAAYKLQHALTLAEYGYRDKALQYCEAIATAMSSQTKRSPYYNAYLAASVDNFMVRLKQAPKGESGSWISKPSMNKVSDSMWNKFNKFVSGDDEDGNGANGAKNGDNSPFNHINTTPNISRSPSVNNFEMYGGGAPGYPGVAAPPASAPSSKYAPVAAQPSAQPNSYEPASLYTPRTSIDAGSSGYPGYPVGAPEVSYPGSAGPTQNGPHGGIPTFQSPEAGATTDASSSAGYRPQGLQQSASMPVLSSVQGQESSNQGYSPPSYGYEPPGLNTVTLDNESNQPAEEQGSSGYEPPSYQPQGYEPPSYEPDPEPSTEDGDASRRKKGMMDDDDDDIPALRAQEKSRAEKDRENEEMFRKVAEEDAKRAAEEKSAKKGWGFGSWFGKRPESPKPGDTAPKAIKANLGEASSFVYDPELKRWVNKKPGAENAEPKAAAPPPPRATRSVSGTPPPPTGTPPPMRSSSQGPPPRSIPPSGSAPQLRKPAPQDVMGAPEAPFMSRSVSNNSAAGGPPSAPSSRPGTSMSNASSIDDLLGAPGPRKGAKKPRKSGRYVDVMAK</sequence>
<dbReference type="EMBL" id="JPKY01000014">
    <property type="protein sequence ID" value="KFH46960.1"/>
    <property type="molecule type" value="Genomic_DNA"/>
</dbReference>
<feature type="compositionally biased region" description="Polar residues" evidence="11">
    <location>
        <begin position="1614"/>
        <end position="1632"/>
    </location>
</feature>
<feature type="compositionally biased region" description="Basic and acidic residues" evidence="11">
    <location>
        <begin position="316"/>
        <end position="327"/>
    </location>
</feature>
<dbReference type="Gene3D" id="1.25.40.1030">
    <property type="match status" value="1"/>
</dbReference>
<dbReference type="Pfam" id="PF12931">
    <property type="entry name" value="TPR_Sec16"/>
    <property type="match status" value="1"/>
</dbReference>
<feature type="domain" description="Sec16 Sec23-binding" evidence="12">
    <location>
        <begin position="1131"/>
        <end position="1433"/>
    </location>
</feature>
<feature type="compositionally biased region" description="Polar residues" evidence="11">
    <location>
        <begin position="703"/>
        <end position="719"/>
    </location>
</feature>
<dbReference type="GO" id="GO:0007030">
    <property type="term" value="P:Golgi organization"/>
    <property type="evidence" value="ECO:0007669"/>
    <property type="project" value="TreeGrafter"/>
</dbReference>
<feature type="compositionally biased region" description="Polar residues" evidence="11">
    <location>
        <begin position="1090"/>
        <end position="1100"/>
    </location>
</feature>
<feature type="compositionally biased region" description="Polar residues" evidence="11">
    <location>
        <begin position="1501"/>
        <end position="1522"/>
    </location>
</feature>